<proteinExistence type="predicted"/>
<dbReference type="InterPro" id="IPR032466">
    <property type="entry name" value="Metal_Hydrolase"/>
</dbReference>
<evidence type="ECO:0008006" key="2">
    <source>
        <dbReference type="Google" id="ProtNLM"/>
    </source>
</evidence>
<sequence>FEAFWRLAREEQAQMIWDALFVENSPLSEACRGVLTVLNRLGLDANQRDLPSIRKWFAEQDSGDYITRCMDLAKVKTICMTNSPFDELETPQWDTGFARDERFTSALRIDPLLLEWDTATPRLAKAGYEVQADFSGKTMEEVQRFLRDWAKRMDALYVMVSLPPAFEYPADTQCSRLIDGAILPFCRESGLPFALMIGVKRGVNAALQLAGDGVGKPDLASLENLCSGHPDNKFLCTVLSRESQHELCVIARKFRNLHVFGCWWFTNVPNVIEEMTRMRLDLIGMSFTAQHSDARVLDQIIYKWDHSREIITGVLTEKYLNLATTGWEPSGAEIQRDVEGLFGGSFQRFLGR</sequence>
<dbReference type="EMBL" id="UINC01021620">
    <property type="protein sequence ID" value="SVA89549.1"/>
    <property type="molecule type" value="Genomic_DNA"/>
</dbReference>
<evidence type="ECO:0000313" key="1">
    <source>
        <dbReference type="EMBL" id="SVA89549.1"/>
    </source>
</evidence>
<accession>A0A381ZK42</accession>
<reference evidence="1" key="1">
    <citation type="submission" date="2018-05" db="EMBL/GenBank/DDBJ databases">
        <authorList>
            <person name="Lanie J.A."/>
            <person name="Ng W.-L."/>
            <person name="Kazmierczak K.M."/>
            <person name="Andrzejewski T.M."/>
            <person name="Davidsen T.M."/>
            <person name="Wayne K.J."/>
            <person name="Tettelin H."/>
            <person name="Glass J.I."/>
            <person name="Rusch D."/>
            <person name="Podicherti R."/>
            <person name="Tsui H.-C.T."/>
            <person name="Winkler M.E."/>
        </authorList>
    </citation>
    <scope>NUCLEOTIDE SEQUENCE</scope>
</reference>
<dbReference type="AlphaFoldDB" id="A0A381ZK42"/>
<dbReference type="Gene3D" id="1.10.2020.10">
    <property type="entry name" value="uronate isomerase, domain 2, chain A"/>
    <property type="match status" value="1"/>
</dbReference>
<feature type="non-terminal residue" evidence="1">
    <location>
        <position position="1"/>
    </location>
</feature>
<gene>
    <name evidence="1" type="ORF">METZ01_LOCUS142403</name>
</gene>
<name>A0A381ZK42_9ZZZZ</name>
<protein>
    <recommendedName>
        <fullName evidence="2">Glucuronate isomerase</fullName>
    </recommendedName>
</protein>
<organism evidence="1">
    <name type="scientific">marine metagenome</name>
    <dbReference type="NCBI Taxonomy" id="408172"/>
    <lineage>
        <taxon>unclassified sequences</taxon>
        <taxon>metagenomes</taxon>
        <taxon>ecological metagenomes</taxon>
    </lineage>
</organism>
<dbReference type="SUPFAM" id="SSF51556">
    <property type="entry name" value="Metallo-dependent hydrolases"/>
    <property type="match status" value="1"/>
</dbReference>
<dbReference type="Gene3D" id="3.20.20.140">
    <property type="entry name" value="Metal-dependent hydrolases"/>
    <property type="match status" value="1"/>
</dbReference>